<evidence type="ECO:0000313" key="2">
    <source>
        <dbReference type="Proteomes" id="UP001239111"/>
    </source>
</evidence>
<keyword evidence="2" id="KW-1185">Reference proteome</keyword>
<accession>A0ACC2NRC6</accession>
<organism evidence="1 2">
    <name type="scientific">Eretmocerus hayati</name>
    <dbReference type="NCBI Taxonomy" id="131215"/>
    <lineage>
        <taxon>Eukaryota</taxon>
        <taxon>Metazoa</taxon>
        <taxon>Ecdysozoa</taxon>
        <taxon>Arthropoda</taxon>
        <taxon>Hexapoda</taxon>
        <taxon>Insecta</taxon>
        <taxon>Pterygota</taxon>
        <taxon>Neoptera</taxon>
        <taxon>Endopterygota</taxon>
        <taxon>Hymenoptera</taxon>
        <taxon>Apocrita</taxon>
        <taxon>Proctotrupomorpha</taxon>
        <taxon>Chalcidoidea</taxon>
        <taxon>Aphelinidae</taxon>
        <taxon>Aphelininae</taxon>
        <taxon>Eretmocerus</taxon>
    </lineage>
</organism>
<dbReference type="EMBL" id="CM056743">
    <property type="protein sequence ID" value="KAJ8673637.1"/>
    <property type="molecule type" value="Genomic_DNA"/>
</dbReference>
<dbReference type="Proteomes" id="UP001239111">
    <property type="component" value="Chromosome 3"/>
</dbReference>
<name>A0ACC2NRC6_9HYME</name>
<gene>
    <name evidence="1" type="ORF">QAD02_004899</name>
</gene>
<comment type="caution">
    <text evidence="1">The sequence shown here is derived from an EMBL/GenBank/DDBJ whole genome shotgun (WGS) entry which is preliminary data.</text>
</comment>
<reference evidence="1" key="1">
    <citation type="submission" date="2023-04" db="EMBL/GenBank/DDBJ databases">
        <title>A chromosome-level genome assembly of the parasitoid wasp Eretmocerus hayati.</title>
        <authorList>
            <person name="Zhong Y."/>
            <person name="Liu S."/>
            <person name="Liu Y."/>
        </authorList>
    </citation>
    <scope>NUCLEOTIDE SEQUENCE</scope>
    <source>
        <strain evidence="1">ZJU_SS_LIU_2023</strain>
    </source>
</reference>
<proteinExistence type="predicted"/>
<protein>
    <submittedName>
        <fullName evidence="1">Uncharacterized protein</fullName>
    </submittedName>
</protein>
<evidence type="ECO:0000313" key="1">
    <source>
        <dbReference type="EMBL" id="KAJ8673637.1"/>
    </source>
</evidence>
<sequence length="137" mass="15603">MTKKHTLTVTLRRPHKCVPWGISIAGGSDLGTPLIVTRSENDDLQKGDVIKKIDEYDVRDLRHVDAQHLLQNSDTVKLAIERPKNTQQPPVLPKSPIPPPSPIEIPEQYSVFAPEHYTPAHDHLDEVREERYYLSQV</sequence>